<dbReference type="Proteomes" id="UP000032068">
    <property type="component" value="Unassembled WGS sequence"/>
</dbReference>
<protein>
    <recommendedName>
        <fullName evidence="4">ShlB/FhaC/HecB family hemolysin secretion/activation protein</fullName>
    </recommendedName>
</protein>
<feature type="signal peptide" evidence="1">
    <location>
        <begin position="1"/>
        <end position="21"/>
    </location>
</feature>
<reference evidence="2 3" key="1">
    <citation type="submission" date="2014-12" db="EMBL/GenBank/DDBJ databases">
        <title>16Stimator: statistical estimation of ribosomal gene copy numbers from draft genome assemblies.</title>
        <authorList>
            <person name="Perisin M.A."/>
            <person name="Vetter M."/>
            <person name="Gilbert J.A."/>
            <person name="Bergelson J."/>
        </authorList>
    </citation>
    <scope>NUCLEOTIDE SEQUENCE [LARGE SCALE GENOMIC DNA]</scope>
    <source>
        <strain evidence="2 3">MEJ086</strain>
    </source>
</reference>
<organism evidence="2 3">
    <name type="scientific">Pseudomonas fulva</name>
    <dbReference type="NCBI Taxonomy" id="47880"/>
    <lineage>
        <taxon>Bacteria</taxon>
        <taxon>Pseudomonadati</taxon>
        <taxon>Pseudomonadota</taxon>
        <taxon>Gammaproteobacteria</taxon>
        <taxon>Pseudomonadales</taxon>
        <taxon>Pseudomonadaceae</taxon>
        <taxon>Pseudomonas</taxon>
    </lineage>
</organism>
<comment type="caution">
    <text evidence="2">The sequence shown here is derived from an EMBL/GenBank/DDBJ whole genome shotgun (WGS) entry which is preliminary data.</text>
</comment>
<proteinExistence type="predicted"/>
<evidence type="ECO:0000256" key="1">
    <source>
        <dbReference type="SAM" id="SignalP"/>
    </source>
</evidence>
<gene>
    <name evidence="2" type="ORF">RU08_02000</name>
</gene>
<keyword evidence="1" id="KW-0732">Signal</keyword>
<evidence type="ECO:0008006" key="4">
    <source>
        <dbReference type="Google" id="ProtNLM"/>
    </source>
</evidence>
<evidence type="ECO:0000313" key="3">
    <source>
        <dbReference type="Proteomes" id="UP000032068"/>
    </source>
</evidence>
<sequence length="87" mass="9793">MDVMRSYSPLFFAAVPFMALAQTPPANLPSPLTQDLIRDRQERLLQEQQQRLQELQQLPGRTVEAPAEAPPSDERCFAIEQIEISGA</sequence>
<dbReference type="EMBL" id="JXQW01000003">
    <property type="protein sequence ID" value="KIQ06187.1"/>
    <property type="molecule type" value="Genomic_DNA"/>
</dbReference>
<feature type="non-terminal residue" evidence="2">
    <location>
        <position position="87"/>
    </location>
</feature>
<evidence type="ECO:0000313" key="2">
    <source>
        <dbReference type="EMBL" id="KIQ06187.1"/>
    </source>
</evidence>
<feature type="chain" id="PRO_5002226789" description="ShlB/FhaC/HecB family hemolysin secretion/activation protein" evidence="1">
    <location>
        <begin position="22"/>
        <end position="87"/>
    </location>
</feature>
<name>A0A0D0L5E0_9PSED</name>
<dbReference type="AlphaFoldDB" id="A0A0D0L5E0"/>
<accession>A0A0D0L5E0</accession>